<dbReference type="CDD" id="cd06661">
    <property type="entry name" value="GGCT_like"/>
    <property type="match status" value="1"/>
</dbReference>
<dbReference type="InterPro" id="IPR009288">
    <property type="entry name" value="AIG2-like_dom"/>
</dbReference>
<dbReference type="InterPro" id="IPR013024">
    <property type="entry name" value="GGCT-like"/>
</dbReference>
<dbReference type="RefSeq" id="WP_168091578.1">
    <property type="nucleotide sequence ID" value="NZ_JAATER010000030.1"/>
</dbReference>
<organism evidence="2 3">
    <name type="scientific">Streptomyces telluris</name>
    <dbReference type="NCBI Taxonomy" id="2720021"/>
    <lineage>
        <taxon>Bacteria</taxon>
        <taxon>Bacillati</taxon>
        <taxon>Actinomycetota</taxon>
        <taxon>Actinomycetes</taxon>
        <taxon>Kitasatosporales</taxon>
        <taxon>Streptomycetaceae</taxon>
        <taxon>Streptomyces</taxon>
    </lineage>
</organism>
<evidence type="ECO:0000259" key="1">
    <source>
        <dbReference type="Pfam" id="PF06094"/>
    </source>
</evidence>
<gene>
    <name evidence="2" type="ORF">NQU55_11570</name>
</gene>
<sequence>MAVEPERLPVFVYGTLRPGQVNHGHYLRGRTVAEEPARLRGAVLYEGPGYPYAVAEPGGEVRGELVSVAPAEYAAVLASLDELEGCGPDGRGEMYVRVGRQVLTERGGAVRAWVYLAADRTARRLRAVGTRVAGGSWPQGPA</sequence>
<feature type="domain" description="Gamma-glutamylcyclotransferase AIG2-like" evidence="1">
    <location>
        <begin position="10"/>
        <end position="137"/>
    </location>
</feature>
<dbReference type="AlphaFoldDB" id="A0A9X2LFM1"/>
<comment type="caution">
    <text evidence="2">The sequence shown here is derived from an EMBL/GenBank/DDBJ whole genome shotgun (WGS) entry which is preliminary data.</text>
</comment>
<proteinExistence type="predicted"/>
<accession>A0A9X2LFM1</accession>
<keyword evidence="3" id="KW-1185">Reference proteome</keyword>
<protein>
    <submittedName>
        <fullName evidence="2">Gamma-glutamylcyclotransferase</fullName>
    </submittedName>
</protein>
<dbReference type="Pfam" id="PF06094">
    <property type="entry name" value="GGACT"/>
    <property type="match status" value="1"/>
</dbReference>
<dbReference type="EMBL" id="JANIID010000008">
    <property type="protein sequence ID" value="MCQ8770417.1"/>
    <property type="molecule type" value="Genomic_DNA"/>
</dbReference>
<dbReference type="Gene3D" id="3.10.490.10">
    <property type="entry name" value="Gamma-glutamyl cyclotransferase-like"/>
    <property type="match status" value="1"/>
</dbReference>
<reference evidence="2" key="1">
    <citation type="submission" date="2022-06" db="EMBL/GenBank/DDBJ databases">
        <title>WGS of actinobacteria.</title>
        <authorList>
            <person name="Thawai C."/>
        </authorList>
    </citation>
    <scope>NUCLEOTIDE SEQUENCE</scope>
    <source>
        <strain evidence="2">AA8</strain>
    </source>
</reference>
<evidence type="ECO:0000313" key="2">
    <source>
        <dbReference type="EMBL" id="MCQ8770417.1"/>
    </source>
</evidence>
<dbReference type="SUPFAM" id="SSF110857">
    <property type="entry name" value="Gamma-glutamyl cyclotransferase-like"/>
    <property type="match status" value="1"/>
</dbReference>
<dbReference type="InterPro" id="IPR036568">
    <property type="entry name" value="GGCT-like_sf"/>
</dbReference>
<evidence type="ECO:0000313" key="3">
    <source>
        <dbReference type="Proteomes" id="UP001142374"/>
    </source>
</evidence>
<name>A0A9X2LFM1_9ACTN</name>
<dbReference type="Proteomes" id="UP001142374">
    <property type="component" value="Unassembled WGS sequence"/>
</dbReference>